<evidence type="ECO:0000256" key="1">
    <source>
        <dbReference type="SAM" id="Coils"/>
    </source>
</evidence>
<feature type="region of interest" description="Disordered" evidence="2">
    <location>
        <begin position="214"/>
        <end position="233"/>
    </location>
</feature>
<gene>
    <name evidence="3" type="ORF">SteCoe_13004</name>
</gene>
<keyword evidence="1" id="KW-0175">Coiled coil</keyword>
<dbReference type="AlphaFoldDB" id="A0A1R2C9G4"/>
<feature type="compositionally biased region" description="Polar residues" evidence="2">
    <location>
        <begin position="274"/>
        <end position="289"/>
    </location>
</feature>
<keyword evidence="4" id="KW-1185">Reference proteome</keyword>
<protein>
    <submittedName>
        <fullName evidence="3">Uncharacterized protein</fullName>
    </submittedName>
</protein>
<feature type="region of interest" description="Disordered" evidence="2">
    <location>
        <begin position="274"/>
        <end position="296"/>
    </location>
</feature>
<dbReference type="Proteomes" id="UP000187209">
    <property type="component" value="Unassembled WGS sequence"/>
</dbReference>
<evidence type="ECO:0000256" key="2">
    <source>
        <dbReference type="SAM" id="MobiDB-lite"/>
    </source>
</evidence>
<feature type="compositionally biased region" description="Polar residues" evidence="2">
    <location>
        <begin position="34"/>
        <end position="53"/>
    </location>
</feature>
<dbReference type="EMBL" id="MPUH01000230">
    <property type="protein sequence ID" value="OMJ85652.1"/>
    <property type="molecule type" value="Genomic_DNA"/>
</dbReference>
<organism evidence="3 4">
    <name type="scientific">Stentor coeruleus</name>
    <dbReference type="NCBI Taxonomy" id="5963"/>
    <lineage>
        <taxon>Eukaryota</taxon>
        <taxon>Sar</taxon>
        <taxon>Alveolata</taxon>
        <taxon>Ciliophora</taxon>
        <taxon>Postciliodesmatophora</taxon>
        <taxon>Heterotrichea</taxon>
        <taxon>Heterotrichida</taxon>
        <taxon>Stentoridae</taxon>
        <taxon>Stentor</taxon>
    </lineage>
</organism>
<feature type="coiled-coil region" evidence="1">
    <location>
        <begin position="90"/>
        <end position="127"/>
    </location>
</feature>
<evidence type="ECO:0000313" key="3">
    <source>
        <dbReference type="EMBL" id="OMJ85652.1"/>
    </source>
</evidence>
<feature type="region of interest" description="Disordered" evidence="2">
    <location>
        <begin position="23"/>
        <end position="53"/>
    </location>
</feature>
<proteinExistence type="predicted"/>
<evidence type="ECO:0000313" key="4">
    <source>
        <dbReference type="Proteomes" id="UP000187209"/>
    </source>
</evidence>
<sequence>MSGRKLQVNLTKIESKFSKCLSAERSSSRADQLVESSFSSELSPIRDSSQPRSLNSLKALPSIEKLREVLAKTSEKLSVYAPKPSVSTENTLKSKEIAGLKKKIRKLESEKNELQEINKKLLEEIKTCKEPTLDCDVSSIKVLKFSNIFFGKLKENPKWNRMIMNIVNSENEFFAQIKSENYKQSFLSLLQFLCELSEPINTLSADISNNLSIPLGENSQSEKQKAGRSYSSMGDDDYCKLIEESDNLAKTIANQKAKIAKICDKVKESMGRSNINFESPLGTRSSSSLIRREQYN</sequence>
<reference evidence="3 4" key="1">
    <citation type="submission" date="2016-11" db="EMBL/GenBank/DDBJ databases">
        <title>The macronuclear genome of Stentor coeruleus: a giant cell with tiny introns.</title>
        <authorList>
            <person name="Slabodnick M."/>
            <person name="Ruby J.G."/>
            <person name="Reiff S.B."/>
            <person name="Swart E.C."/>
            <person name="Gosai S."/>
            <person name="Prabakaran S."/>
            <person name="Witkowska E."/>
            <person name="Larue G.E."/>
            <person name="Fisher S."/>
            <person name="Freeman R.M."/>
            <person name="Gunawardena J."/>
            <person name="Chu W."/>
            <person name="Stover N.A."/>
            <person name="Gregory B.D."/>
            <person name="Nowacki M."/>
            <person name="Derisi J."/>
            <person name="Roy S.W."/>
            <person name="Marshall W.F."/>
            <person name="Sood P."/>
        </authorList>
    </citation>
    <scope>NUCLEOTIDE SEQUENCE [LARGE SCALE GENOMIC DNA]</scope>
    <source>
        <strain evidence="3">WM001</strain>
    </source>
</reference>
<comment type="caution">
    <text evidence="3">The sequence shown here is derived from an EMBL/GenBank/DDBJ whole genome shotgun (WGS) entry which is preliminary data.</text>
</comment>
<accession>A0A1R2C9G4</accession>
<name>A0A1R2C9G4_9CILI</name>